<comment type="subcellular location">
    <subcellularLocation>
        <location evidence="1">Cell outer membrane</location>
        <topology evidence="1">Lipid-anchor</topology>
    </subcellularLocation>
</comment>
<evidence type="ECO:0000256" key="4">
    <source>
        <dbReference type="ARBA" id="ARBA00023136"/>
    </source>
</evidence>
<dbReference type="Proteomes" id="UP000326857">
    <property type="component" value="Unassembled WGS sequence"/>
</dbReference>
<dbReference type="EMBL" id="QAOG01000003">
    <property type="protein sequence ID" value="PTQ60196.1"/>
    <property type="molecule type" value="Genomic_DNA"/>
</dbReference>
<gene>
    <name evidence="7" type="ORF">C8J26_1906</name>
    <name evidence="8" type="ORF">SPHINGO391_390135</name>
</gene>
<evidence type="ECO:0000313" key="7">
    <source>
        <dbReference type="EMBL" id="PTQ60196.1"/>
    </source>
</evidence>
<keyword evidence="9" id="KW-1185">Reference proteome</keyword>
<evidence type="ECO:0000313" key="10">
    <source>
        <dbReference type="Proteomes" id="UP000326857"/>
    </source>
</evidence>
<sequence length="156" mass="16542">MRITHKPLIEDGSTATAAAEIPNGRRTMFKTFTLAASALALGATALVPAAADAQRYGSRYERGYDGYQGGYRGYDRGYDRSDYREYRGNDRRYNARNRRGCDNTGGTIIGALAGGLLGHTIAGRGDRTLGAVLGAAGGGLAGNAIDKSDNPGYCRR</sequence>
<dbReference type="PANTHER" id="PTHR35603:SF2">
    <property type="entry name" value="OUTER MEMBRANE LIPOPROTEIN"/>
    <property type="match status" value="1"/>
</dbReference>
<organism evidence="7 9">
    <name type="scientific">Sphingomonas aurantiaca</name>
    <dbReference type="NCBI Taxonomy" id="185949"/>
    <lineage>
        <taxon>Bacteria</taxon>
        <taxon>Pseudomonadati</taxon>
        <taxon>Pseudomonadota</taxon>
        <taxon>Alphaproteobacteria</taxon>
        <taxon>Sphingomonadales</taxon>
        <taxon>Sphingomonadaceae</taxon>
        <taxon>Sphingomonas</taxon>
    </lineage>
</organism>
<feature type="domain" description="Glycine zipper 2TM" evidence="6">
    <location>
        <begin position="105"/>
        <end position="145"/>
    </location>
</feature>
<dbReference type="Pfam" id="PF05433">
    <property type="entry name" value="Rick_17kDa_Anti"/>
    <property type="match status" value="1"/>
</dbReference>
<dbReference type="GO" id="GO:0009279">
    <property type="term" value="C:cell outer membrane"/>
    <property type="evidence" value="ECO:0007669"/>
    <property type="project" value="UniProtKB-SubCell"/>
</dbReference>
<protein>
    <recommendedName>
        <fullName evidence="3">17 kDa surface antigen</fullName>
    </recommendedName>
</protein>
<reference evidence="8 10" key="2">
    <citation type="submission" date="2019-09" db="EMBL/GenBank/DDBJ databases">
        <authorList>
            <person name="Dittami M. S."/>
        </authorList>
    </citation>
    <scope>NUCLEOTIDE SEQUENCE [LARGE SCALE GENOMIC DNA]</scope>
    <source>
        <strain evidence="8">SPHINGO391</strain>
    </source>
</reference>
<evidence type="ECO:0000313" key="8">
    <source>
        <dbReference type="EMBL" id="VVT08058.1"/>
    </source>
</evidence>
<dbReference type="AlphaFoldDB" id="A0A2T5GLJ7"/>
<comment type="similarity">
    <text evidence="2">Belongs to the rickettsiale 17 kDa surface antigen family.</text>
</comment>
<dbReference type="EMBL" id="CABVLI010000033">
    <property type="protein sequence ID" value="VVT08058.1"/>
    <property type="molecule type" value="Genomic_DNA"/>
</dbReference>
<proteinExistence type="inferred from homology"/>
<dbReference type="Proteomes" id="UP000244189">
    <property type="component" value="Unassembled WGS sequence"/>
</dbReference>
<dbReference type="PROSITE" id="PS51318">
    <property type="entry name" value="TAT"/>
    <property type="match status" value="1"/>
</dbReference>
<evidence type="ECO:0000259" key="6">
    <source>
        <dbReference type="Pfam" id="PF05433"/>
    </source>
</evidence>
<evidence type="ECO:0000256" key="5">
    <source>
        <dbReference type="ARBA" id="ARBA00023288"/>
    </source>
</evidence>
<keyword evidence="4" id="KW-0472">Membrane</keyword>
<name>A0A2T5GLJ7_9SPHN</name>
<evidence type="ECO:0000256" key="3">
    <source>
        <dbReference type="ARBA" id="ARBA00015281"/>
    </source>
</evidence>
<dbReference type="InterPro" id="IPR006311">
    <property type="entry name" value="TAT_signal"/>
</dbReference>
<accession>A0A5E7YS97</accession>
<accession>A0A2T5GLJ7</accession>
<dbReference type="PANTHER" id="PTHR35603">
    <property type="match status" value="1"/>
</dbReference>
<keyword evidence="5" id="KW-0449">Lipoprotein</keyword>
<dbReference type="InterPro" id="IPR008816">
    <property type="entry name" value="Gly_zipper_2TM_dom"/>
</dbReference>
<dbReference type="InterPro" id="IPR051407">
    <property type="entry name" value="Bact_OM_lipoprot/Surf_antigen"/>
</dbReference>
<evidence type="ECO:0000313" key="9">
    <source>
        <dbReference type="Proteomes" id="UP000244189"/>
    </source>
</evidence>
<evidence type="ECO:0000256" key="1">
    <source>
        <dbReference type="ARBA" id="ARBA00004459"/>
    </source>
</evidence>
<reference evidence="7 9" key="1">
    <citation type="submission" date="2018-04" db="EMBL/GenBank/DDBJ databases">
        <title>Genomic Encyclopedia of Type Strains, Phase III (KMG-III): the genomes of soil and plant-associated and newly described type strains.</title>
        <authorList>
            <person name="Whitman W."/>
        </authorList>
    </citation>
    <scope>NUCLEOTIDE SEQUENCE [LARGE SCALE GENOMIC DNA]</scope>
    <source>
        <strain evidence="7 9">MA101b</strain>
    </source>
</reference>
<evidence type="ECO:0000256" key="2">
    <source>
        <dbReference type="ARBA" id="ARBA00008681"/>
    </source>
</evidence>